<dbReference type="EMBL" id="JAKKPZ010000087">
    <property type="protein sequence ID" value="KAI1703126.1"/>
    <property type="molecule type" value="Genomic_DNA"/>
</dbReference>
<evidence type="ECO:0000313" key="2">
    <source>
        <dbReference type="Proteomes" id="UP001201812"/>
    </source>
</evidence>
<name>A0AAD4MSU9_9BILA</name>
<proteinExistence type="predicted"/>
<accession>A0AAD4MSU9</accession>
<gene>
    <name evidence="1" type="ORF">DdX_15061</name>
</gene>
<evidence type="ECO:0000313" key="1">
    <source>
        <dbReference type="EMBL" id="KAI1703126.1"/>
    </source>
</evidence>
<reference evidence="1" key="1">
    <citation type="submission" date="2022-01" db="EMBL/GenBank/DDBJ databases">
        <title>Genome Sequence Resource for Two Populations of Ditylenchus destructor, the Migratory Endoparasitic Phytonematode.</title>
        <authorList>
            <person name="Zhang H."/>
            <person name="Lin R."/>
            <person name="Xie B."/>
        </authorList>
    </citation>
    <scope>NUCLEOTIDE SEQUENCE</scope>
    <source>
        <strain evidence="1">BazhouSP</strain>
    </source>
</reference>
<dbReference type="AlphaFoldDB" id="A0AAD4MSU9"/>
<dbReference type="Proteomes" id="UP001201812">
    <property type="component" value="Unassembled WGS sequence"/>
</dbReference>
<organism evidence="1 2">
    <name type="scientific">Ditylenchus destructor</name>
    <dbReference type="NCBI Taxonomy" id="166010"/>
    <lineage>
        <taxon>Eukaryota</taxon>
        <taxon>Metazoa</taxon>
        <taxon>Ecdysozoa</taxon>
        <taxon>Nematoda</taxon>
        <taxon>Chromadorea</taxon>
        <taxon>Rhabditida</taxon>
        <taxon>Tylenchina</taxon>
        <taxon>Tylenchomorpha</taxon>
        <taxon>Sphaerularioidea</taxon>
        <taxon>Anguinidae</taxon>
        <taxon>Anguininae</taxon>
        <taxon>Ditylenchus</taxon>
    </lineage>
</organism>
<sequence length="84" mass="9754">MSIDVTIARNNGNNHPAGWLVSRIIIVVAAWQCWPVALRPEEREAEWLGVVTAHIQMLCPFLQCTYDDVFRLLESREADVEYYY</sequence>
<comment type="caution">
    <text evidence="1">The sequence shown here is derived from an EMBL/GenBank/DDBJ whole genome shotgun (WGS) entry which is preliminary data.</text>
</comment>
<keyword evidence="2" id="KW-1185">Reference proteome</keyword>
<protein>
    <submittedName>
        <fullName evidence="1">Uncharacterized protein</fullName>
    </submittedName>
</protein>